<name>A0A1F5RIH8_9BACT</name>
<dbReference type="NCBIfam" id="TIGR04256">
    <property type="entry name" value="GxxExxY"/>
    <property type="match status" value="1"/>
</dbReference>
<proteinExistence type="predicted"/>
<sequence length="105" mass="11881">EVHKKLGPGSLESIYHNALFLELKKQGLKTESRKEVEICYDGEIIGVHRLDVVVENAVIIELKAVTTFDSCHKAQLLSYLKATRIKVGLLLNFAQTVLQVKRMVY</sequence>
<protein>
    <recommendedName>
        <fullName evidence="3">GxxExxY protein</fullName>
    </recommendedName>
</protein>
<organism evidence="1 2">
    <name type="scientific">Candidatus Edwardsbacteria bacterium GWF2_54_11</name>
    <dbReference type="NCBI Taxonomy" id="1817851"/>
    <lineage>
        <taxon>Bacteria</taxon>
        <taxon>Candidatus Edwardsiibacteriota</taxon>
    </lineage>
</organism>
<evidence type="ECO:0000313" key="1">
    <source>
        <dbReference type="EMBL" id="OGF14174.1"/>
    </source>
</evidence>
<evidence type="ECO:0000313" key="2">
    <source>
        <dbReference type="Proteomes" id="UP000177230"/>
    </source>
</evidence>
<dbReference type="Proteomes" id="UP000177230">
    <property type="component" value="Unassembled WGS sequence"/>
</dbReference>
<gene>
    <name evidence="1" type="ORF">A2024_07475</name>
</gene>
<dbReference type="EMBL" id="MFFM01000007">
    <property type="protein sequence ID" value="OGF14174.1"/>
    <property type="molecule type" value="Genomic_DNA"/>
</dbReference>
<feature type="non-terminal residue" evidence="1">
    <location>
        <position position="1"/>
    </location>
</feature>
<dbReference type="InterPro" id="IPR026350">
    <property type="entry name" value="GxxExxY"/>
</dbReference>
<comment type="caution">
    <text evidence="1">The sequence shown here is derived from an EMBL/GenBank/DDBJ whole genome shotgun (WGS) entry which is preliminary data.</text>
</comment>
<reference evidence="1 2" key="1">
    <citation type="journal article" date="2016" name="Nat. Commun.">
        <title>Thousands of microbial genomes shed light on interconnected biogeochemical processes in an aquifer system.</title>
        <authorList>
            <person name="Anantharaman K."/>
            <person name="Brown C.T."/>
            <person name="Hug L.A."/>
            <person name="Sharon I."/>
            <person name="Castelle C.J."/>
            <person name="Probst A.J."/>
            <person name="Thomas B.C."/>
            <person name="Singh A."/>
            <person name="Wilkins M.J."/>
            <person name="Karaoz U."/>
            <person name="Brodie E.L."/>
            <person name="Williams K.H."/>
            <person name="Hubbard S.S."/>
            <person name="Banfield J.F."/>
        </authorList>
    </citation>
    <scope>NUCLEOTIDE SEQUENCE [LARGE SCALE GENOMIC DNA]</scope>
</reference>
<dbReference type="Pfam" id="PF13366">
    <property type="entry name" value="PDDEXK_3"/>
    <property type="match status" value="1"/>
</dbReference>
<dbReference type="AlphaFoldDB" id="A0A1F5RIH8"/>
<accession>A0A1F5RIH8</accession>
<evidence type="ECO:0008006" key="3">
    <source>
        <dbReference type="Google" id="ProtNLM"/>
    </source>
</evidence>